<accession>A0AAV2RSN8</accession>
<feature type="compositionally biased region" description="Acidic residues" evidence="5">
    <location>
        <begin position="443"/>
        <end position="454"/>
    </location>
</feature>
<dbReference type="GO" id="GO:0034476">
    <property type="term" value="P:U5 snRNA 3'-end processing"/>
    <property type="evidence" value="ECO:0007669"/>
    <property type="project" value="TreeGrafter"/>
</dbReference>
<feature type="non-terminal residue" evidence="7">
    <location>
        <position position="464"/>
    </location>
</feature>
<dbReference type="InterPro" id="IPR050590">
    <property type="entry name" value="Exosome_comp_Rrp42_subfam"/>
</dbReference>
<feature type="domain" description="Exoribonuclease phosphorolytic" evidence="6">
    <location>
        <begin position="193"/>
        <end position="261"/>
    </location>
</feature>
<dbReference type="AlphaFoldDB" id="A0AAV2RSN8"/>
<feature type="compositionally biased region" description="Polar residues" evidence="5">
    <location>
        <begin position="421"/>
        <end position="435"/>
    </location>
</feature>
<dbReference type="SUPFAM" id="SSF55666">
    <property type="entry name" value="Ribonuclease PH domain 2-like"/>
    <property type="match status" value="1"/>
</dbReference>
<dbReference type="GO" id="GO:0000176">
    <property type="term" value="C:nuclear exosome (RNase complex)"/>
    <property type="evidence" value="ECO:0007669"/>
    <property type="project" value="TreeGrafter"/>
</dbReference>
<organism evidence="7 8">
    <name type="scientific">Meganyctiphanes norvegica</name>
    <name type="common">Northern krill</name>
    <name type="synonym">Thysanopoda norvegica</name>
    <dbReference type="NCBI Taxonomy" id="48144"/>
    <lineage>
        <taxon>Eukaryota</taxon>
        <taxon>Metazoa</taxon>
        <taxon>Ecdysozoa</taxon>
        <taxon>Arthropoda</taxon>
        <taxon>Crustacea</taxon>
        <taxon>Multicrustacea</taxon>
        <taxon>Malacostraca</taxon>
        <taxon>Eumalacostraca</taxon>
        <taxon>Eucarida</taxon>
        <taxon>Euphausiacea</taxon>
        <taxon>Euphausiidae</taxon>
        <taxon>Meganyctiphanes</taxon>
    </lineage>
</organism>
<keyword evidence="4" id="KW-0963">Cytoplasm</keyword>
<dbReference type="GO" id="GO:0000177">
    <property type="term" value="C:cytoplasmic exosome (RNase complex)"/>
    <property type="evidence" value="ECO:0007669"/>
    <property type="project" value="TreeGrafter"/>
</dbReference>
<keyword evidence="8" id="KW-1185">Reference proteome</keyword>
<dbReference type="InterPro" id="IPR027408">
    <property type="entry name" value="PNPase/RNase_PH_dom_sf"/>
</dbReference>
<evidence type="ECO:0000256" key="1">
    <source>
        <dbReference type="ARBA" id="ARBA00004123"/>
    </source>
</evidence>
<dbReference type="SUPFAM" id="SSF54211">
    <property type="entry name" value="Ribosomal protein S5 domain 2-like"/>
    <property type="match status" value="1"/>
</dbReference>
<evidence type="ECO:0000313" key="7">
    <source>
        <dbReference type="EMBL" id="CAL4140952.1"/>
    </source>
</evidence>
<dbReference type="GO" id="GO:0071035">
    <property type="term" value="P:nuclear polyadenylation-dependent rRNA catabolic process"/>
    <property type="evidence" value="ECO:0007669"/>
    <property type="project" value="TreeGrafter"/>
</dbReference>
<feature type="region of interest" description="Disordered" evidence="5">
    <location>
        <begin position="375"/>
        <end position="464"/>
    </location>
</feature>
<evidence type="ECO:0000256" key="4">
    <source>
        <dbReference type="ARBA" id="ARBA00022490"/>
    </source>
</evidence>
<sequence length="464" mass="52340">MCDCTFYVIDTTFLASRSRERYRNSRKSETLYVEIRSYIRFSFSHRFRCHLSFIGHIKIRIPATCCHQAVRARAGRHRGGRLRGAADQSNFKSPHAEKITVHAVNGVSARSVSKSLCLRRTVLSTSHFELVWQVKEDDNVLNAAGNLSDACNLAAVSALRHFHRPDVTVEEDGRVTIHTFAEMEPIPTYMKKIPVCLTFAFFMEEDTYYTLLDPTDIEERVQSGRLIIGLNPHGEITSLIFPGRVSLQKEQIMNCIQIAFSKAKATAEMIQKVVEEDLEKRKKKRVIKTAGFTKGLISDADYVKNKYDKMSDQMHKIGLLVSSIRNTVAQDDNEQNAVVEMEDSEEDEPLATGHYPPEEVRREKAMEVGSFLAAIRKDTEGNDAENGNEEFKEDIGASEDNSSEESNEEQEEVKEASSASNIDSFLSSFRKNSPSKVKGQVDETLESDSEEEEITDKLTSNDLG</sequence>
<dbReference type="InterPro" id="IPR036345">
    <property type="entry name" value="ExoRNase_PH_dom2_sf"/>
</dbReference>
<reference evidence="7 8" key="1">
    <citation type="submission" date="2024-05" db="EMBL/GenBank/DDBJ databases">
        <authorList>
            <person name="Wallberg A."/>
        </authorList>
    </citation>
    <scope>NUCLEOTIDE SEQUENCE [LARGE SCALE GENOMIC DNA]</scope>
</reference>
<evidence type="ECO:0000256" key="5">
    <source>
        <dbReference type="SAM" id="MobiDB-lite"/>
    </source>
</evidence>
<feature type="compositionally biased region" description="Acidic residues" evidence="5">
    <location>
        <begin position="340"/>
        <end position="349"/>
    </location>
</feature>
<comment type="similarity">
    <text evidence="3">Belongs to the RNase PH family.</text>
</comment>
<feature type="region of interest" description="Disordered" evidence="5">
    <location>
        <begin position="336"/>
        <end position="362"/>
    </location>
</feature>
<dbReference type="GO" id="GO:0034473">
    <property type="term" value="P:U1 snRNA 3'-end processing"/>
    <property type="evidence" value="ECO:0007669"/>
    <property type="project" value="TreeGrafter"/>
</dbReference>
<proteinExistence type="inferred from homology"/>
<evidence type="ECO:0000313" key="8">
    <source>
        <dbReference type="Proteomes" id="UP001497623"/>
    </source>
</evidence>
<dbReference type="GO" id="GO:0071028">
    <property type="term" value="P:nuclear mRNA surveillance"/>
    <property type="evidence" value="ECO:0007669"/>
    <property type="project" value="TreeGrafter"/>
</dbReference>
<comment type="subcellular location">
    <subcellularLocation>
        <location evidence="2">Cytoplasm</location>
    </subcellularLocation>
    <subcellularLocation>
        <location evidence="1">Nucleus</location>
    </subcellularLocation>
</comment>
<dbReference type="Gene3D" id="3.30.230.70">
    <property type="entry name" value="GHMP Kinase, N-terminal domain"/>
    <property type="match status" value="1"/>
</dbReference>
<feature type="compositionally biased region" description="Acidic residues" evidence="5">
    <location>
        <begin position="401"/>
        <end position="412"/>
    </location>
</feature>
<dbReference type="GO" id="GO:0034475">
    <property type="term" value="P:U4 snRNA 3'-end processing"/>
    <property type="evidence" value="ECO:0007669"/>
    <property type="project" value="TreeGrafter"/>
</dbReference>
<dbReference type="PANTHER" id="PTHR11097:SF14">
    <property type="entry name" value="EXOSOME COMPLEX COMPONENT RRP45"/>
    <property type="match status" value="1"/>
</dbReference>
<dbReference type="EMBL" id="CAXKWB010032328">
    <property type="protein sequence ID" value="CAL4140952.1"/>
    <property type="molecule type" value="Genomic_DNA"/>
</dbReference>
<dbReference type="InterPro" id="IPR015847">
    <property type="entry name" value="ExoRNase_PH_dom2"/>
</dbReference>
<dbReference type="Pfam" id="PF03725">
    <property type="entry name" value="RNase_PH_C"/>
    <property type="match status" value="1"/>
</dbReference>
<protein>
    <recommendedName>
        <fullName evidence="6">Exoribonuclease phosphorolytic domain-containing protein</fullName>
    </recommendedName>
</protein>
<dbReference type="InterPro" id="IPR020568">
    <property type="entry name" value="Ribosomal_Su5_D2-typ_SF"/>
</dbReference>
<dbReference type="Proteomes" id="UP001497623">
    <property type="component" value="Unassembled WGS sequence"/>
</dbReference>
<dbReference type="GO" id="GO:0035925">
    <property type="term" value="F:mRNA 3'-UTR AU-rich region binding"/>
    <property type="evidence" value="ECO:0007669"/>
    <property type="project" value="TreeGrafter"/>
</dbReference>
<dbReference type="GO" id="GO:0016075">
    <property type="term" value="P:rRNA catabolic process"/>
    <property type="evidence" value="ECO:0007669"/>
    <property type="project" value="TreeGrafter"/>
</dbReference>
<dbReference type="GO" id="GO:0000467">
    <property type="term" value="P:exonucleolytic trimming to generate mature 3'-end of 5.8S rRNA from tricistronic rRNA transcript (SSU-rRNA, 5.8S rRNA, LSU-rRNA)"/>
    <property type="evidence" value="ECO:0007669"/>
    <property type="project" value="TreeGrafter"/>
</dbReference>
<gene>
    <name evidence="7" type="ORF">MNOR_LOCUS28772</name>
</gene>
<evidence type="ECO:0000256" key="2">
    <source>
        <dbReference type="ARBA" id="ARBA00004496"/>
    </source>
</evidence>
<evidence type="ECO:0000256" key="3">
    <source>
        <dbReference type="ARBA" id="ARBA00006678"/>
    </source>
</evidence>
<comment type="caution">
    <text evidence="7">The sequence shown here is derived from an EMBL/GenBank/DDBJ whole genome shotgun (WGS) entry which is preliminary data.</text>
</comment>
<name>A0AAV2RSN8_MEGNR</name>
<evidence type="ECO:0000259" key="6">
    <source>
        <dbReference type="Pfam" id="PF03725"/>
    </source>
</evidence>
<dbReference type="PANTHER" id="PTHR11097">
    <property type="entry name" value="EXOSOME COMPLEX EXONUCLEASE RIBOSOMAL RNA PROCESSING PROTEIN"/>
    <property type="match status" value="1"/>
</dbReference>
<dbReference type="GO" id="GO:0071038">
    <property type="term" value="P:TRAMP-dependent tRNA surveillance pathway"/>
    <property type="evidence" value="ECO:0007669"/>
    <property type="project" value="TreeGrafter"/>
</dbReference>